<evidence type="ECO:0000256" key="2">
    <source>
        <dbReference type="ARBA" id="ARBA00022692"/>
    </source>
</evidence>
<dbReference type="PANTHER" id="PTHR16201:SF37">
    <property type="entry name" value="PQ-LOOP REPEAT-CONTAINING PROTEIN"/>
    <property type="match status" value="1"/>
</dbReference>
<evidence type="ECO:0000256" key="5">
    <source>
        <dbReference type="SAM" id="MobiDB-lite"/>
    </source>
</evidence>
<dbReference type="GO" id="GO:0016020">
    <property type="term" value="C:membrane"/>
    <property type="evidence" value="ECO:0007669"/>
    <property type="project" value="UniProtKB-SubCell"/>
</dbReference>
<dbReference type="InterPro" id="IPR051415">
    <property type="entry name" value="LAAT-1"/>
</dbReference>
<dbReference type="InterPro" id="IPR006603">
    <property type="entry name" value="PQ-loop_rpt"/>
</dbReference>
<dbReference type="Gene3D" id="1.20.1280.290">
    <property type="match status" value="1"/>
</dbReference>
<feature type="region of interest" description="Disordered" evidence="5">
    <location>
        <begin position="285"/>
        <end position="320"/>
    </location>
</feature>
<evidence type="ECO:0000313" key="7">
    <source>
        <dbReference type="EMBL" id="OQE10820.1"/>
    </source>
</evidence>
<organism evidence="7 8">
    <name type="scientific">Penicillium vulpinum</name>
    <dbReference type="NCBI Taxonomy" id="29845"/>
    <lineage>
        <taxon>Eukaryota</taxon>
        <taxon>Fungi</taxon>
        <taxon>Dikarya</taxon>
        <taxon>Ascomycota</taxon>
        <taxon>Pezizomycotina</taxon>
        <taxon>Eurotiomycetes</taxon>
        <taxon>Eurotiomycetidae</taxon>
        <taxon>Eurotiales</taxon>
        <taxon>Aspergillaceae</taxon>
        <taxon>Penicillium</taxon>
    </lineage>
</organism>
<comment type="subcellular location">
    <subcellularLocation>
        <location evidence="1">Membrane</location>
        <topology evidence="1">Multi-pass membrane protein</topology>
    </subcellularLocation>
</comment>
<accession>A0A1V6SAM9</accession>
<feature type="transmembrane region" description="Helical" evidence="6">
    <location>
        <begin position="69"/>
        <end position="90"/>
    </location>
</feature>
<evidence type="ECO:0000256" key="1">
    <source>
        <dbReference type="ARBA" id="ARBA00004141"/>
    </source>
</evidence>
<name>A0A1V6SAM9_9EURO</name>
<keyword evidence="4 6" id="KW-0472">Membrane</keyword>
<reference evidence="8" key="1">
    <citation type="journal article" date="2017" name="Nat. Microbiol.">
        <title>Global analysis of biosynthetic gene clusters reveals vast potential of secondary metabolite production in Penicillium species.</title>
        <authorList>
            <person name="Nielsen J.C."/>
            <person name="Grijseels S."/>
            <person name="Prigent S."/>
            <person name="Ji B."/>
            <person name="Dainat J."/>
            <person name="Nielsen K.F."/>
            <person name="Frisvad J.C."/>
            <person name="Workman M."/>
            <person name="Nielsen J."/>
        </authorList>
    </citation>
    <scope>NUCLEOTIDE SEQUENCE [LARGE SCALE GENOMIC DNA]</scope>
    <source>
        <strain evidence="8">IBT 29486</strain>
    </source>
</reference>
<sequence length="320" mass="35256">MTSLERPKQETLPGRSAVHGVDPMISEETGPPSRVPDIFLSDAILSFSCSRCSNEQALLNMENRIAENVLGTLGAVCWSIQLLPQIIINYRRHDTEGLQGSMMLLWAAAGVPLGVYNIVEDFNIALRIQPQILTTLSLLTWAQCLYYGKKYRIMKCCVAVTSLLLLLGGIEAGLIFALRAAKSHGLEWPLILMAVLSACLLAAGVLTHYWDIYLHRTVRGISFIFVGIDAAGDLFSLVSVLFGPTIDILGIIIYGTELTLWVGIFICGGIFNLRPWIKERSEQRNGNRQDPVALHPMPSSTSVFRTASGSQVVGRRPWQS</sequence>
<evidence type="ECO:0008006" key="9">
    <source>
        <dbReference type="Google" id="ProtNLM"/>
    </source>
</evidence>
<keyword evidence="2 6" id="KW-0812">Transmembrane</keyword>
<dbReference type="STRING" id="29845.A0A1V6SAM9"/>
<feature type="transmembrane region" description="Helical" evidence="6">
    <location>
        <begin position="248"/>
        <end position="271"/>
    </location>
</feature>
<feature type="transmembrane region" description="Helical" evidence="6">
    <location>
        <begin position="222"/>
        <end position="242"/>
    </location>
</feature>
<gene>
    <name evidence="7" type="ORF">PENVUL_c003G03341</name>
</gene>
<evidence type="ECO:0000313" key="8">
    <source>
        <dbReference type="Proteomes" id="UP000191518"/>
    </source>
</evidence>
<evidence type="ECO:0000256" key="4">
    <source>
        <dbReference type="ARBA" id="ARBA00023136"/>
    </source>
</evidence>
<dbReference type="AlphaFoldDB" id="A0A1V6SAM9"/>
<keyword evidence="3 6" id="KW-1133">Transmembrane helix</keyword>
<evidence type="ECO:0000256" key="3">
    <source>
        <dbReference type="ARBA" id="ARBA00022989"/>
    </source>
</evidence>
<feature type="transmembrane region" description="Helical" evidence="6">
    <location>
        <begin position="190"/>
        <end position="210"/>
    </location>
</feature>
<feature type="transmembrane region" description="Helical" evidence="6">
    <location>
        <begin position="102"/>
        <end position="119"/>
    </location>
</feature>
<dbReference type="OrthoDB" id="407617at2759"/>
<evidence type="ECO:0000256" key="6">
    <source>
        <dbReference type="SAM" id="Phobius"/>
    </source>
</evidence>
<comment type="caution">
    <text evidence="7">The sequence shown here is derived from an EMBL/GenBank/DDBJ whole genome shotgun (WGS) entry which is preliminary data.</text>
</comment>
<feature type="transmembrane region" description="Helical" evidence="6">
    <location>
        <begin position="157"/>
        <end position="178"/>
    </location>
</feature>
<feature type="compositionally biased region" description="Polar residues" evidence="5">
    <location>
        <begin position="298"/>
        <end position="311"/>
    </location>
</feature>
<dbReference type="EMBL" id="MDYP01000003">
    <property type="protein sequence ID" value="OQE10820.1"/>
    <property type="molecule type" value="Genomic_DNA"/>
</dbReference>
<dbReference type="Pfam" id="PF04193">
    <property type="entry name" value="PQ-loop"/>
    <property type="match status" value="1"/>
</dbReference>
<proteinExistence type="predicted"/>
<keyword evidence="8" id="KW-1185">Reference proteome</keyword>
<protein>
    <recommendedName>
        <fullName evidence="9">PQ loop repeat protein</fullName>
    </recommendedName>
</protein>
<dbReference type="PANTHER" id="PTHR16201">
    <property type="entry name" value="SEVEN TRANSMEMBRANE PROTEIN 1-RELATED"/>
    <property type="match status" value="1"/>
</dbReference>
<dbReference type="SMART" id="SM00679">
    <property type="entry name" value="CTNS"/>
    <property type="match status" value="2"/>
</dbReference>
<dbReference type="Proteomes" id="UP000191518">
    <property type="component" value="Unassembled WGS sequence"/>
</dbReference>
<feature type="region of interest" description="Disordered" evidence="5">
    <location>
        <begin position="1"/>
        <end position="32"/>
    </location>
</feature>